<dbReference type="GO" id="GO:0003676">
    <property type="term" value="F:nucleic acid binding"/>
    <property type="evidence" value="ECO:0007669"/>
    <property type="project" value="InterPro"/>
</dbReference>
<evidence type="ECO:0000259" key="6">
    <source>
        <dbReference type="SMART" id="SM00892"/>
    </source>
</evidence>
<dbReference type="CDD" id="cd00091">
    <property type="entry name" value="NUC"/>
    <property type="match status" value="1"/>
</dbReference>
<feature type="compositionally biased region" description="Low complexity" evidence="3">
    <location>
        <begin position="196"/>
        <end position="205"/>
    </location>
</feature>
<evidence type="ECO:0000259" key="5">
    <source>
        <dbReference type="SMART" id="SM00477"/>
    </source>
</evidence>
<dbReference type="SMART" id="SM00477">
    <property type="entry name" value="NUC"/>
    <property type="match status" value="1"/>
</dbReference>
<dbReference type="InterPro" id="IPR040255">
    <property type="entry name" value="Non-specific_endonuclease"/>
</dbReference>
<feature type="region of interest" description="Disordered" evidence="3">
    <location>
        <begin position="190"/>
        <end position="255"/>
    </location>
</feature>
<dbReference type="Proteomes" id="UP000476411">
    <property type="component" value="Chromosome"/>
</dbReference>
<dbReference type="InterPro" id="IPR044925">
    <property type="entry name" value="His-Me_finger_sf"/>
</dbReference>
<dbReference type="KEGG" id="chih:GWR21_28050"/>
<keyword evidence="7" id="KW-0540">Nuclease</keyword>
<dbReference type="PROSITE" id="PS51257">
    <property type="entry name" value="PROKAR_LIPOPROTEIN"/>
    <property type="match status" value="1"/>
</dbReference>
<keyword evidence="4" id="KW-0732">Signal</keyword>
<dbReference type="Gene3D" id="3.40.570.10">
    <property type="entry name" value="Extracellular Endonuclease, subunit A"/>
    <property type="match status" value="1"/>
</dbReference>
<dbReference type="PANTHER" id="PTHR13966">
    <property type="entry name" value="ENDONUCLEASE RELATED"/>
    <property type="match status" value="1"/>
</dbReference>
<reference evidence="7 8" key="1">
    <citation type="submission" date="2020-01" db="EMBL/GenBank/DDBJ databases">
        <title>Complete genome sequence of Chitinophaga sp. H33E-04 isolated from quinoa roots.</title>
        <authorList>
            <person name="Weon H.-Y."/>
            <person name="Lee S.A."/>
        </authorList>
    </citation>
    <scope>NUCLEOTIDE SEQUENCE [LARGE SCALE GENOMIC DNA]</scope>
    <source>
        <strain evidence="7 8">H33E-04</strain>
    </source>
</reference>
<dbReference type="SMART" id="SM00892">
    <property type="entry name" value="Endonuclease_NS"/>
    <property type="match status" value="1"/>
</dbReference>
<dbReference type="SUPFAM" id="SSF54060">
    <property type="entry name" value="His-Me finger endonucleases"/>
    <property type="match status" value="1"/>
</dbReference>
<evidence type="ECO:0000256" key="2">
    <source>
        <dbReference type="PIRSR" id="PIRSR640255-2"/>
    </source>
</evidence>
<evidence type="ECO:0000256" key="1">
    <source>
        <dbReference type="PIRSR" id="PIRSR640255-1"/>
    </source>
</evidence>
<dbReference type="InterPro" id="IPR020821">
    <property type="entry name" value="ENPP1-3/EXOG-like_nuc-like"/>
</dbReference>
<name>A0A6B9ZP72_9BACT</name>
<accession>A0A6B9ZP72</accession>
<dbReference type="EMBL" id="CP048113">
    <property type="protein sequence ID" value="QHS64112.1"/>
    <property type="molecule type" value="Genomic_DNA"/>
</dbReference>
<dbReference type="AlphaFoldDB" id="A0A6B9ZP72"/>
<feature type="signal peptide" evidence="4">
    <location>
        <begin position="1"/>
        <end position="26"/>
    </location>
</feature>
<dbReference type="InterPro" id="IPR001604">
    <property type="entry name" value="Endo_G_ENPP1-like_dom"/>
</dbReference>
<dbReference type="PANTHER" id="PTHR13966:SF5">
    <property type="entry name" value="ENDONUCLEASE G, MITOCHONDRIAL"/>
    <property type="match status" value="1"/>
</dbReference>
<gene>
    <name evidence="7" type="ORF">GWR21_28050</name>
</gene>
<dbReference type="GO" id="GO:0016787">
    <property type="term" value="F:hydrolase activity"/>
    <property type="evidence" value="ECO:0007669"/>
    <property type="project" value="InterPro"/>
</dbReference>
<dbReference type="GO" id="GO:0046872">
    <property type="term" value="F:metal ion binding"/>
    <property type="evidence" value="ECO:0007669"/>
    <property type="project" value="UniProtKB-KW"/>
</dbReference>
<feature type="domain" description="ENPP1-3/EXOG-like endonuclease/phosphodiesterase" evidence="5">
    <location>
        <begin position="263"/>
        <end position="473"/>
    </location>
</feature>
<dbReference type="InterPro" id="IPR044929">
    <property type="entry name" value="DNA/RNA_non-sp_Endonuclease_sf"/>
</dbReference>
<dbReference type="GO" id="GO:0004519">
    <property type="term" value="F:endonuclease activity"/>
    <property type="evidence" value="ECO:0007669"/>
    <property type="project" value="UniProtKB-KW"/>
</dbReference>
<keyword evidence="8" id="KW-1185">Reference proteome</keyword>
<keyword evidence="2" id="KW-0479">Metal-binding</keyword>
<keyword evidence="7" id="KW-0378">Hydrolase</keyword>
<dbReference type="Pfam" id="PF01223">
    <property type="entry name" value="Endonuclease_NS"/>
    <property type="match status" value="1"/>
</dbReference>
<proteinExistence type="predicted"/>
<sequence length="485" mass="50623">MKPLATTLLVLVTASAFIACRTKATASSVTDPASENVATSTPAGATSLSENFETGGKTSYAAADVTLSSGSWTFDDALIGNLPADAKTGSAAARIRNIGSLTMNFNANGAGTVSISHGTYGSDGSSTWQLWYSVNNGKTYKQAGGMVTSSSNTLQTAVFTLNVSGTVRLSIRKIGGGTNRLNIDNIIINTSGVTGGTTEPGNTNGDKPGGNKTDETTTGHHAPGKGNTGGTKGSTGDNSHLLMGNPSGAVASTSSPTNYLMNETYYSISYNNAKGTPNWVSWHLNKADIGSTPRRDEFRPNAALPAGWYQVNAASYASSGFDRGHNCPSGDRTSSTAANAATFLMTNMIPQAPSNNQKTWNNMEVYIRSLVNAGNEVYIIMGSYGIGGTGSNGGVTKTLDNGRVTVPSHVWKVIVVIPDGNDDIKRITSATRVIAVNTPNINSISPDWKKYRTSVDAIEAATGYDLLSSLPTSVQQVIEARIDNE</sequence>
<protein>
    <submittedName>
        <fullName evidence="7">DNA/RNA non-specific endonuclease</fullName>
    </submittedName>
</protein>
<evidence type="ECO:0000313" key="7">
    <source>
        <dbReference type="EMBL" id="QHS64112.1"/>
    </source>
</evidence>
<keyword evidence="7" id="KW-0255">Endonuclease</keyword>
<feature type="binding site" evidence="2">
    <location>
        <position position="356"/>
    </location>
    <ligand>
        <name>Mg(2+)</name>
        <dbReference type="ChEBI" id="CHEBI:18420"/>
        <note>catalytic</note>
    </ligand>
</feature>
<feature type="chain" id="PRO_5025453806" evidence="4">
    <location>
        <begin position="27"/>
        <end position="485"/>
    </location>
</feature>
<evidence type="ECO:0000313" key="8">
    <source>
        <dbReference type="Proteomes" id="UP000476411"/>
    </source>
</evidence>
<feature type="active site" description="Proton acceptor" evidence="1">
    <location>
        <position position="325"/>
    </location>
</feature>
<feature type="region of interest" description="Disordered" evidence="3">
    <location>
        <begin position="29"/>
        <end position="49"/>
    </location>
</feature>
<evidence type="ECO:0000256" key="4">
    <source>
        <dbReference type="SAM" id="SignalP"/>
    </source>
</evidence>
<organism evidence="7 8">
    <name type="scientific">Chitinophaga agri</name>
    <dbReference type="NCBI Taxonomy" id="2703787"/>
    <lineage>
        <taxon>Bacteria</taxon>
        <taxon>Pseudomonadati</taxon>
        <taxon>Bacteroidota</taxon>
        <taxon>Chitinophagia</taxon>
        <taxon>Chitinophagales</taxon>
        <taxon>Chitinophagaceae</taxon>
        <taxon>Chitinophaga</taxon>
    </lineage>
</organism>
<evidence type="ECO:0000256" key="3">
    <source>
        <dbReference type="SAM" id="MobiDB-lite"/>
    </source>
</evidence>
<feature type="domain" description="DNA/RNA non-specific endonuclease/pyrophosphatase/phosphodiesterase" evidence="6">
    <location>
        <begin position="262"/>
        <end position="473"/>
    </location>
</feature>